<dbReference type="InterPro" id="IPR036291">
    <property type="entry name" value="NAD(P)-bd_dom_sf"/>
</dbReference>
<dbReference type="SUPFAM" id="SSF51735">
    <property type="entry name" value="NAD(P)-binding Rossmann-fold domains"/>
    <property type="match status" value="1"/>
</dbReference>
<dbReference type="EMBL" id="CABIKM010000038">
    <property type="protein sequence ID" value="VUZ85969.1"/>
    <property type="molecule type" value="Genomic_DNA"/>
</dbReference>
<name>A0A564ZKW2_9BACT</name>
<evidence type="ECO:0000313" key="4">
    <source>
        <dbReference type="Proteomes" id="UP000334340"/>
    </source>
</evidence>
<proteinExistence type="predicted"/>
<dbReference type="Pfam" id="PF22725">
    <property type="entry name" value="GFO_IDH_MocA_C3"/>
    <property type="match status" value="1"/>
</dbReference>
<organism evidence="3 4">
    <name type="scientific">Candidatus Methylomirabilis lanthanidiphila</name>
    <dbReference type="NCBI Taxonomy" id="2211376"/>
    <lineage>
        <taxon>Bacteria</taxon>
        <taxon>Candidatus Methylomirabilota</taxon>
        <taxon>Candidatus Methylomirabilia</taxon>
        <taxon>Candidatus Methylomirabilales</taxon>
        <taxon>Candidatus Methylomirabilaceae</taxon>
        <taxon>Candidatus Methylomirabilis</taxon>
    </lineage>
</organism>
<evidence type="ECO:0000259" key="1">
    <source>
        <dbReference type="Pfam" id="PF01408"/>
    </source>
</evidence>
<protein>
    <submittedName>
        <fullName evidence="3">UDP-N-acetylglucosamine 3-dehydrogenase</fullName>
    </submittedName>
</protein>
<dbReference type="GO" id="GO:0000166">
    <property type="term" value="F:nucleotide binding"/>
    <property type="evidence" value="ECO:0007669"/>
    <property type="project" value="InterPro"/>
</dbReference>
<feature type="domain" description="GFO/IDH/MocA-like oxidoreductase" evidence="2">
    <location>
        <begin position="153"/>
        <end position="253"/>
    </location>
</feature>
<dbReference type="PANTHER" id="PTHR43377">
    <property type="entry name" value="BILIVERDIN REDUCTASE A"/>
    <property type="match status" value="1"/>
</dbReference>
<dbReference type="InterPro" id="IPR051450">
    <property type="entry name" value="Gfo/Idh/MocA_Oxidoreductases"/>
</dbReference>
<keyword evidence="4" id="KW-1185">Reference proteome</keyword>
<evidence type="ECO:0000313" key="3">
    <source>
        <dbReference type="EMBL" id="VUZ85969.1"/>
    </source>
</evidence>
<dbReference type="Gene3D" id="3.40.50.720">
    <property type="entry name" value="NAD(P)-binding Rossmann-like Domain"/>
    <property type="match status" value="1"/>
</dbReference>
<dbReference type="AlphaFoldDB" id="A0A564ZKW2"/>
<sequence length="339" mass="37976">MAWRLWRIKGAVLLTLRDRLGMKNGNNGKPVRVGVVGVGYVGHHHARIYSELPGVELVGVVDIDEHRLQEVGLRHRIRLCRDYRELLERVDAVSIAVPTLLHYPIAKEFLKRGVDVLVEKPIAQLPAQADELVEIARLDDRIFQVGHIERFNGAVKALEAVVRSPGFIECHRLGPFAHRNTDVDVVLDLMIHDIDIVLNLVKSPVVAVTTVGVPVISDQVDIANARLEFESGCVANLTASRVSIERVRRIRIFQRDTVISLDYTQQEITVYHRIPGASEAADETTPAIVKEEIPIDKAEPLRVELESFIECVRARKRPLVSGEEGRDALKVASQIVERL</sequence>
<dbReference type="InterPro" id="IPR000683">
    <property type="entry name" value="Gfo/Idh/MocA-like_OxRdtase_N"/>
</dbReference>
<accession>A0A564ZKW2</accession>
<dbReference type="Gene3D" id="3.30.360.10">
    <property type="entry name" value="Dihydrodipicolinate Reductase, domain 2"/>
    <property type="match status" value="1"/>
</dbReference>
<dbReference type="Proteomes" id="UP000334340">
    <property type="component" value="Unassembled WGS sequence"/>
</dbReference>
<dbReference type="Pfam" id="PF01408">
    <property type="entry name" value="GFO_IDH_MocA"/>
    <property type="match status" value="1"/>
</dbReference>
<gene>
    <name evidence="3" type="ORF">MELA_02363</name>
</gene>
<dbReference type="PANTHER" id="PTHR43377:SF1">
    <property type="entry name" value="BILIVERDIN REDUCTASE A"/>
    <property type="match status" value="1"/>
</dbReference>
<evidence type="ECO:0000259" key="2">
    <source>
        <dbReference type="Pfam" id="PF22725"/>
    </source>
</evidence>
<reference evidence="3 4" key="1">
    <citation type="submission" date="2019-07" db="EMBL/GenBank/DDBJ databases">
        <authorList>
            <person name="Cremers G."/>
        </authorList>
    </citation>
    <scope>NUCLEOTIDE SEQUENCE [LARGE SCALE GENOMIC DNA]</scope>
</reference>
<dbReference type="SUPFAM" id="SSF55347">
    <property type="entry name" value="Glyceraldehyde-3-phosphate dehydrogenase-like, C-terminal domain"/>
    <property type="match status" value="1"/>
</dbReference>
<feature type="domain" description="Gfo/Idh/MocA-like oxidoreductase N-terminal" evidence="1">
    <location>
        <begin position="31"/>
        <end position="147"/>
    </location>
</feature>
<dbReference type="InterPro" id="IPR055170">
    <property type="entry name" value="GFO_IDH_MocA-like_dom"/>
</dbReference>